<dbReference type="Pfam" id="PF24458">
    <property type="entry name" value="DUF7573"/>
    <property type="match status" value="1"/>
</dbReference>
<name>A0A830F9Y5_9EURY</name>
<reference evidence="2" key="1">
    <citation type="journal article" date="2014" name="Int. J. Syst. Evol. Microbiol.">
        <title>Complete genome sequence of Corynebacterium casei LMG S-19264T (=DSM 44701T), isolated from a smear-ripened cheese.</title>
        <authorList>
            <consortium name="US DOE Joint Genome Institute (JGI-PGF)"/>
            <person name="Walter F."/>
            <person name="Albersmeier A."/>
            <person name="Kalinowski J."/>
            <person name="Ruckert C."/>
        </authorList>
    </citation>
    <scope>NUCLEOTIDE SEQUENCE</scope>
    <source>
        <strain evidence="2">JCM 19596</strain>
    </source>
</reference>
<comment type="caution">
    <text evidence="2">The sequence shown here is derived from an EMBL/GenBank/DDBJ whole genome shotgun (WGS) entry which is preliminary data.</text>
</comment>
<dbReference type="EMBL" id="BMPG01000004">
    <property type="protein sequence ID" value="GGL68906.1"/>
    <property type="molecule type" value="Genomic_DNA"/>
</dbReference>
<protein>
    <recommendedName>
        <fullName evidence="1">DUF7573 domain-containing protein</fullName>
    </recommendedName>
</protein>
<feature type="domain" description="DUF7573" evidence="1">
    <location>
        <begin position="30"/>
        <end position="67"/>
    </location>
</feature>
<evidence type="ECO:0000313" key="2">
    <source>
        <dbReference type="EMBL" id="GGL68906.1"/>
    </source>
</evidence>
<dbReference type="Proteomes" id="UP000607197">
    <property type="component" value="Unassembled WGS sequence"/>
</dbReference>
<evidence type="ECO:0000313" key="3">
    <source>
        <dbReference type="Proteomes" id="UP000607197"/>
    </source>
</evidence>
<gene>
    <name evidence="2" type="ORF">GCM10009039_28620</name>
</gene>
<dbReference type="AlphaFoldDB" id="A0A830F9Y5"/>
<reference evidence="2" key="2">
    <citation type="submission" date="2020-09" db="EMBL/GenBank/DDBJ databases">
        <authorList>
            <person name="Sun Q."/>
            <person name="Ohkuma M."/>
        </authorList>
    </citation>
    <scope>NUCLEOTIDE SEQUENCE</scope>
    <source>
        <strain evidence="2">JCM 19596</strain>
    </source>
</reference>
<proteinExistence type="predicted"/>
<sequence length="69" mass="7487">MRSARPGVGVTEDARLTEFEGEVSTPSPPAATYAFDPTGAPCEACGDRVPRRFRDENGLVCGDCKQWRV</sequence>
<keyword evidence="3" id="KW-1185">Reference proteome</keyword>
<dbReference type="InterPro" id="IPR055995">
    <property type="entry name" value="DUF7573"/>
</dbReference>
<organism evidence="2 3">
    <name type="scientific">Halocalculus aciditolerans</name>
    <dbReference type="NCBI Taxonomy" id="1383812"/>
    <lineage>
        <taxon>Archaea</taxon>
        <taxon>Methanobacteriati</taxon>
        <taxon>Methanobacteriota</taxon>
        <taxon>Stenosarchaea group</taxon>
        <taxon>Halobacteria</taxon>
        <taxon>Halobacteriales</taxon>
        <taxon>Halobacteriaceae</taxon>
        <taxon>Halocalculus</taxon>
    </lineage>
</organism>
<evidence type="ECO:0000259" key="1">
    <source>
        <dbReference type="Pfam" id="PF24458"/>
    </source>
</evidence>
<accession>A0A830F9Y5</accession>